<sequence length="333" mass="38695">MDRWFAPALSGMDTEFSDCRILVGSKIFKCHKLILACASDVFKRMMLIECKESISGDIFLDDVTPETFEIFRQYIYSYNTVKLNEHDNATLMDLYLFGNKFLVPSISNDCLKLLIDRTRAMKDEELVEIFEFAFNLDDKTLFQTVTTCLNRSNQKINNRVFLLGSDIFKEYMATVAKNERVLSKFRAIEKYLEINGFLDYINLKEEPHDANNKTNLNDKNATEDCHKIVLKQSNPMDNDSNEDASQKENKSDFNEANVENENKMLKNKIDPKPKAEFIKSLLESIDYSKMTGYDFYQGPGKSSLFTYQFKFETLNNIFKKSNSEYVRGCRNGY</sequence>
<dbReference type="SUPFAM" id="SSF54695">
    <property type="entry name" value="POZ domain"/>
    <property type="match status" value="1"/>
</dbReference>
<evidence type="ECO:0000256" key="1">
    <source>
        <dbReference type="SAM" id="MobiDB-lite"/>
    </source>
</evidence>
<dbReference type="GeneID" id="108612396"/>
<feature type="region of interest" description="Disordered" evidence="1">
    <location>
        <begin position="231"/>
        <end position="257"/>
    </location>
</feature>
<evidence type="ECO:0000259" key="2">
    <source>
        <dbReference type="PROSITE" id="PS50097"/>
    </source>
</evidence>
<organism evidence="3 4">
    <name type="scientific">Drosophila arizonae</name>
    <name type="common">Fruit fly</name>
    <dbReference type="NCBI Taxonomy" id="7263"/>
    <lineage>
        <taxon>Eukaryota</taxon>
        <taxon>Metazoa</taxon>
        <taxon>Ecdysozoa</taxon>
        <taxon>Arthropoda</taxon>
        <taxon>Hexapoda</taxon>
        <taxon>Insecta</taxon>
        <taxon>Pterygota</taxon>
        <taxon>Neoptera</taxon>
        <taxon>Endopterygota</taxon>
        <taxon>Diptera</taxon>
        <taxon>Brachycera</taxon>
        <taxon>Muscomorpha</taxon>
        <taxon>Ephydroidea</taxon>
        <taxon>Drosophilidae</taxon>
        <taxon>Drosophila</taxon>
    </lineage>
</organism>
<dbReference type="Proteomes" id="UP000694904">
    <property type="component" value="Chromosome 4"/>
</dbReference>
<feature type="compositionally biased region" description="Basic and acidic residues" evidence="1">
    <location>
        <begin position="244"/>
        <end position="253"/>
    </location>
</feature>
<reference evidence="4" key="3">
    <citation type="submission" date="2025-08" db="UniProtKB">
        <authorList>
            <consortium name="RefSeq"/>
        </authorList>
    </citation>
    <scope>IDENTIFICATION</scope>
    <source>
        <tissue evidence="4">Whole organism</tissue>
    </source>
</reference>
<dbReference type="PANTHER" id="PTHR24413">
    <property type="entry name" value="SPECKLE-TYPE POZ PROTEIN"/>
    <property type="match status" value="1"/>
</dbReference>
<dbReference type="RefSeq" id="XP_017860764.1">
    <property type="nucleotide sequence ID" value="XM_018005275.1"/>
</dbReference>
<feature type="domain" description="BTB" evidence="2">
    <location>
        <begin position="17"/>
        <end position="77"/>
    </location>
</feature>
<protein>
    <submittedName>
        <fullName evidence="4">Kelch-like protein 40b</fullName>
    </submittedName>
</protein>
<evidence type="ECO:0000313" key="4">
    <source>
        <dbReference type="RefSeq" id="XP_017860764.1"/>
    </source>
</evidence>
<name>A0ABM1P0M8_DROAR</name>
<proteinExistence type="predicted"/>
<dbReference type="Pfam" id="PF00651">
    <property type="entry name" value="BTB"/>
    <property type="match status" value="1"/>
</dbReference>
<gene>
    <name evidence="4" type="primary">LOC108612396</name>
</gene>
<dbReference type="PROSITE" id="PS50097">
    <property type="entry name" value="BTB"/>
    <property type="match status" value="1"/>
</dbReference>
<accession>A0ABM1P0M8</accession>
<reference evidence="3" key="2">
    <citation type="journal article" date="2016" name="G3 (Bethesda)">
        <title>Genome Evolution in Three Species of Cactophilic Drosophila.</title>
        <authorList>
            <person name="Sanchez-Flores A."/>
            <person name="Penazola F."/>
            <person name="Carpinteyro-Ponce J."/>
            <person name="Nazario-Yepiz N."/>
            <person name="Abreu-Goodger C."/>
            <person name="Machado C.A."/>
            <person name="Markow T.A."/>
        </authorList>
    </citation>
    <scope>NUCLEOTIDE SEQUENCE [LARGE SCALE GENOMIC DNA]</scope>
</reference>
<dbReference type="Gene3D" id="3.30.710.10">
    <property type="entry name" value="Potassium Channel Kv1.1, Chain A"/>
    <property type="match status" value="1"/>
</dbReference>
<dbReference type="CDD" id="cd18186">
    <property type="entry name" value="BTB_POZ_ZBTB_KLHL-like"/>
    <property type="match status" value="1"/>
</dbReference>
<dbReference type="InterPro" id="IPR011333">
    <property type="entry name" value="SKP1/BTB/POZ_sf"/>
</dbReference>
<evidence type="ECO:0000313" key="3">
    <source>
        <dbReference type="Proteomes" id="UP000694904"/>
    </source>
</evidence>
<keyword evidence="3" id="KW-1185">Reference proteome</keyword>
<dbReference type="InterPro" id="IPR000210">
    <property type="entry name" value="BTB/POZ_dom"/>
</dbReference>
<reference evidence="3" key="1">
    <citation type="journal article" date="1997" name="Nucleic Acids Res.">
        <title>tRNAscan-SE: a program for improved detection of transfer RNA genes in genomic sequence.</title>
        <authorList>
            <person name="Lowe T.M."/>
            <person name="Eddy S.R."/>
        </authorList>
    </citation>
    <scope>NUCLEOTIDE SEQUENCE [LARGE SCALE GENOMIC DNA]</scope>
</reference>
<dbReference type="SMART" id="SM00225">
    <property type="entry name" value="BTB"/>
    <property type="match status" value="1"/>
</dbReference>